<keyword evidence="1 2" id="KW-0129">CBS domain</keyword>
<dbReference type="PROSITE" id="PS50914">
    <property type="entry name" value="BON"/>
    <property type="match status" value="1"/>
</dbReference>
<accession>Q11G51</accession>
<dbReference type="PANTHER" id="PTHR43080:SF26">
    <property type="entry name" value="REGULATORY PROTEIN"/>
    <property type="match status" value="1"/>
</dbReference>
<dbReference type="AlphaFoldDB" id="Q11G51"/>
<dbReference type="Pfam" id="PF04972">
    <property type="entry name" value="BON"/>
    <property type="match status" value="1"/>
</dbReference>
<dbReference type="STRING" id="266779.Meso_2233"/>
<dbReference type="KEGG" id="mes:Meso_2233"/>
<dbReference type="InterPro" id="IPR000644">
    <property type="entry name" value="CBS_dom"/>
</dbReference>
<name>Q11G51_CHESB</name>
<evidence type="ECO:0000313" key="5">
    <source>
        <dbReference type="EMBL" id="ABG63624.1"/>
    </source>
</evidence>
<dbReference type="PROSITE" id="PS51371">
    <property type="entry name" value="CBS"/>
    <property type="match status" value="2"/>
</dbReference>
<dbReference type="InterPro" id="IPR051257">
    <property type="entry name" value="Diverse_CBS-Domain"/>
</dbReference>
<dbReference type="EMBL" id="CP000390">
    <property type="protein sequence ID" value="ABG63624.1"/>
    <property type="molecule type" value="Genomic_DNA"/>
</dbReference>
<dbReference type="Gene3D" id="3.30.1340.30">
    <property type="match status" value="1"/>
</dbReference>
<dbReference type="InterPro" id="IPR017080">
    <property type="entry name" value="UCP036990_CBS_BON"/>
</dbReference>
<dbReference type="Pfam" id="PF00571">
    <property type="entry name" value="CBS"/>
    <property type="match status" value="2"/>
</dbReference>
<reference evidence="5" key="1">
    <citation type="submission" date="2006-06" db="EMBL/GenBank/DDBJ databases">
        <title>Complete sequence of chromosome of Chelativorans sp. BNC1.</title>
        <authorList>
            <consortium name="US DOE Joint Genome Institute"/>
            <person name="Copeland A."/>
            <person name="Lucas S."/>
            <person name="Lapidus A."/>
            <person name="Barry K."/>
            <person name="Detter J.C."/>
            <person name="Glavina del Rio T."/>
            <person name="Hammon N."/>
            <person name="Israni S."/>
            <person name="Dalin E."/>
            <person name="Tice H."/>
            <person name="Pitluck S."/>
            <person name="Chertkov O."/>
            <person name="Brettin T."/>
            <person name="Bruce D."/>
            <person name="Han C."/>
            <person name="Tapia R."/>
            <person name="Gilna P."/>
            <person name="Schmutz J."/>
            <person name="Larimer F."/>
            <person name="Land M."/>
            <person name="Hauser L."/>
            <person name="Kyrpides N."/>
            <person name="Mikhailova N."/>
            <person name="Richardson P."/>
        </authorList>
    </citation>
    <scope>NUCLEOTIDE SEQUENCE</scope>
    <source>
        <strain evidence="5">BNC1</strain>
    </source>
</reference>
<dbReference type="CDD" id="cd04586">
    <property type="entry name" value="CBS_pair_BON_assoc"/>
    <property type="match status" value="1"/>
</dbReference>
<protein>
    <submittedName>
        <fullName evidence="5">CBS domain containing membrane protein</fullName>
    </submittedName>
</protein>
<evidence type="ECO:0000259" key="3">
    <source>
        <dbReference type="PROSITE" id="PS50914"/>
    </source>
</evidence>
<sequence>MRAKDLMSTRCVTVSAENSIKHAAQIMLDHDLSGLPVLADDGRLVGIITEGDLLRRCELGNVKAGEELLPEKRARGYLHGHGWKVGHVMSPDVVAVTEDASADHIAELMARHGIKRVPVLRGDRVVGIVSRRDLLKLICSAPKDATAPGDAAIERSVRARLNQDLGLGDDQIAVKVKAGAVRLRGLVGSEAERQAMAAVAEGVRGVAGIVLDVAIAPGTEIIDRDRQGRQLR</sequence>
<feature type="domain" description="CBS" evidence="4">
    <location>
        <begin position="7"/>
        <end position="64"/>
    </location>
</feature>
<dbReference type="InterPro" id="IPR046342">
    <property type="entry name" value="CBS_dom_sf"/>
</dbReference>
<evidence type="ECO:0000256" key="1">
    <source>
        <dbReference type="ARBA" id="ARBA00023122"/>
    </source>
</evidence>
<dbReference type="eggNOG" id="COG2823">
    <property type="taxonomic scope" value="Bacteria"/>
</dbReference>
<dbReference type="PIRSF" id="PIRSF036990">
    <property type="entry name" value="UCP036990_CBS_BON"/>
    <property type="match status" value="1"/>
</dbReference>
<dbReference type="SUPFAM" id="SSF54631">
    <property type="entry name" value="CBS-domain pair"/>
    <property type="match status" value="1"/>
</dbReference>
<organism evidence="5">
    <name type="scientific">Chelativorans sp. (strain BNC1)</name>
    <dbReference type="NCBI Taxonomy" id="266779"/>
    <lineage>
        <taxon>Bacteria</taxon>
        <taxon>Pseudomonadati</taxon>
        <taxon>Pseudomonadota</taxon>
        <taxon>Alphaproteobacteria</taxon>
        <taxon>Hyphomicrobiales</taxon>
        <taxon>Phyllobacteriaceae</taxon>
        <taxon>Chelativorans</taxon>
    </lineage>
</organism>
<dbReference type="InterPro" id="IPR007055">
    <property type="entry name" value="BON_dom"/>
</dbReference>
<gene>
    <name evidence="5" type="ordered locus">Meso_2233</name>
</gene>
<dbReference type="SMART" id="SM00116">
    <property type="entry name" value="CBS"/>
    <property type="match status" value="2"/>
</dbReference>
<dbReference type="PANTHER" id="PTHR43080">
    <property type="entry name" value="CBS DOMAIN-CONTAINING PROTEIN CBSX3, MITOCHONDRIAL"/>
    <property type="match status" value="1"/>
</dbReference>
<evidence type="ECO:0000256" key="2">
    <source>
        <dbReference type="PROSITE-ProRule" id="PRU00703"/>
    </source>
</evidence>
<dbReference type="eggNOG" id="COG0517">
    <property type="taxonomic scope" value="Bacteria"/>
</dbReference>
<evidence type="ECO:0000259" key="4">
    <source>
        <dbReference type="PROSITE" id="PS51371"/>
    </source>
</evidence>
<feature type="domain" description="BON" evidence="3">
    <location>
        <begin position="149"/>
        <end position="217"/>
    </location>
</feature>
<feature type="domain" description="CBS" evidence="4">
    <location>
        <begin position="89"/>
        <end position="145"/>
    </location>
</feature>
<dbReference type="HOGENOM" id="CLU_040681_1_0_5"/>
<dbReference type="OrthoDB" id="9783590at2"/>
<proteinExistence type="predicted"/>
<dbReference type="Gene3D" id="3.10.580.10">
    <property type="entry name" value="CBS-domain"/>
    <property type="match status" value="1"/>
</dbReference>